<dbReference type="InterPro" id="IPR049883">
    <property type="entry name" value="NOTCH1_EGF-like"/>
</dbReference>
<evidence type="ECO:0000256" key="1">
    <source>
        <dbReference type="ARBA" id="ARBA00022536"/>
    </source>
</evidence>
<comment type="caution">
    <text evidence="9">The sequence shown here is derived from an EMBL/GenBank/DDBJ whole genome shotgun (WGS) entry which is preliminary data.</text>
</comment>
<keyword evidence="2" id="KW-0732">Signal</keyword>
<feature type="domain" description="EGF-like" evidence="6">
    <location>
        <begin position="645"/>
        <end position="681"/>
    </location>
</feature>
<evidence type="ECO:0000256" key="5">
    <source>
        <dbReference type="SAM" id="Phobius"/>
    </source>
</evidence>
<dbReference type="PROSITE" id="PS50026">
    <property type="entry name" value="EGF_3"/>
    <property type="match status" value="1"/>
</dbReference>
<evidence type="ECO:0000259" key="8">
    <source>
        <dbReference type="PROSITE" id="PS51034"/>
    </source>
</evidence>
<sequence length="1029" mass="115615">MLSFAGITKKLTYLEFSCIFFILVPHTISFGRCNDISFSICWMRRDDAVERQNGNIWLNGTALKSIRAEGKVTSLTLSPAVENKLTLQHRDSVQAWTLTITTRTKFTKIRGRKKPLEHPTDATQAILELLSPTEVFACENGTLFFHQDENFFLAYGYSMRLPVKLESRTPSMLLVSWVESRPAASNSHSVTLYHTELDSYNTLSMDTTTRSHYRFTALDSCSPYVACVEIAGTHSFTCLSTITDPDVPKDFEVTSWNSSSISLAWDCPENRKFSLFLLTAFYLNGTDHVIEEVPLWHKRDSLEFTLSDLQPCSRVKFGLQTVCQAGMDSRYSKMVLNDGNSVHSSIEALRQISFSPDNYTLSWEVRNTSSVSMFRVHHQGALQGTTLITNYTIGGLLPCQQYQAKVEALCGDAVPMSAKTITAHTGPRGVSELKYRFNDSTALWTPGTTHQSAVAFFYELSLEHGFPLQSSYVTETELHLPGLEHGKTYILDVWEECDRQWESEHSRLSFLGSNSSLELLVRAAGPGQDLELQLDLSDMGLTMVVPWSLPEELEDDESEPRAKMGRIVKDKLQELLNGFDQPARVELATLEPADEPDKTEILLMSFDASQTEEDMPLSVEDQLDYIQSLNTTDITVKDGVIYWDGPDLCAKTLCPRNSLCINTLGSYTCVCQHGYYDVSSVIEPPVSSHPLCDEKGHFSQCLDKLMAGGIAKPYLTSYIGGKVDVKLNDGRCAANESETLYYFRTSRKSSECGTERRVNKTHIEFLNTLTVTLTKEQTISRRDLKAQWKCVYPRHYIPNAQVSVDMEWLSSFSLVEFNSSLQLIITMTLYSDESYTQSYRNAIALGLEDTLFFQVDLQTNSSFASDVLLQVESCWATESTDPEDKVQGLFLQDGCPVDNTFQWLSVNGLEQRSRFSIQTFTMPKGLPLYFHCLANICGQEEDCRKVCSSQQRTKRSVSQKHAKRERAIVVSAGPLVVNRVKSGVPSSYWTEHMTMISVVAGSIGIVGVTVLSVSSTKAIMAYYERLRLQ</sequence>
<gene>
    <name evidence="9" type="ORF">FSCOSCO3_A027631</name>
</gene>
<reference evidence="9 10" key="1">
    <citation type="submission" date="2024-01" db="EMBL/GenBank/DDBJ databases">
        <authorList>
            <person name="Alioto T."/>
            <person name="Alioto T."/>
            <person name="Gomez Garrido J."/>
        </authorList>
    </citation>
    <scope>NUCLEOTIDE SEQUENCE [LARGE SCALE GENOMIC DNA]</scope>
</reference>
<dbReference type="Gene3D" id="2.60.40.4100">
    <property type="entry name" value="Zona pellucida, ZP-C domain"/>
    <property type="match status" value="1"/>
</dbReference>
<keyword evidence="5" id="KW-0472">Membrane</keyword>
<feature type="domain" description="ZP" evidence="8">
    <location>
        <begin position="700"/>
        <end position="954"/>
    </location>
</feature>
<dbReference type="Pfam" id="PF07645">
    <property type="entry name" value="EGF_CA"/>
    <property type="match status" value="1"/>
</dbReference>
<dbReference type="GO" id="GO:0005509">
    <property type="term" value="F:calcium ion binding"/>
    <property type="evidence" value="ECO:0007669"/>
    <property type="project" value="InterPro"/>
</dbReference>
<keyword evidence="1 4" id="KW-0245">EGF-like domain</keyword>
<dbReference type="PANTHER" id="PTHR14002">
    <property type="entry name" value="ENDOGLIN/TGF-BETA RECEPTOR TYPE III"/>
    <property type="match status" value="1"/>
</dbReference>
<accession>A0AAV1NLC5</accession>
<evidence type="ECO:0000313" key="9">
    <source>
        <dbReference type="EMBL" id="CAK6959968.1"/>
    </source>
</evidence>
<dbReference type="Gene3D" id="2.10.25.10">
    <property type="entry name" value="Laminin"/>
    <property type="match status" value="1"/>
</dbReference>
<evidence type="ECO:0000313" key="10">
    <source>
        <dbReference type="Proteomes" id="UP001314229"/>
    </source>
</evidence>
<dbReference type="SMART" id="SM00179">
    <property type="entry name" value="EGF_CA"/>
    <property type="match status" value="1"/>
</dbReference>
<dbReference type="Pfam" id="PF00100">
    <property type="entry name" value="Zona_pellucida"/>
    <property type="match status" value="1"/>
</dbReference>
<dbReference type="EMBL" id="CAWUFR010000042">
    <property type="protein sequence ID" value="CAK6959968.1"/>
    <property type="molecule type" value="Genomic_DNA"/>
</dbReference>
<dbReference type="PROSITE" id="PS50853">
    <property type="entry name" value="FN3"/>
    <property type="match status" value="1"/>
</dbReference>
<evidence type="ECO:0000256" key="3">
    <source>
        <dbReference type="ARBA" id="ARBA00023157"/>
    </source>
</evidence>
<dbReference type="SUPFAM" id="SSF57196">
    <property type="entry name" value="EGF/Laminin"/>
    <property type="match status" value="1"/>
</dbReference>
<dbReference type="InterPro" id="IPR042235">
    <property type="entry name" value="ZP-C_dom"/>
</dbReference>
<keyword evidence="5" id="KW-0812">Transmembrane</keyword>
<dbReference type="Gene3D" id="2.60.40.10">
    <property type="entry name" value="Immunoglobulins"/>
    <property type="match status" value="1"/>
</dbReference>
<feature type="transmembrane region" description="Helical" evidence="5">
    <location>
        <begin position="995"/>
        <end position="1023"/>
    </location>
</feature>
<keyword evidence="5" id="KW-1133">Transmembrane helix</keyword>
<dbReference type="Gene3D" id="2.60.40.3210">
    <property type="entry name" value="Zona pellucida, ZP-N domain"/>
    <property type="match status" value="1"/>
</dbReference>
<dbReference type="InterPro" id="IPR036116">
    <property type="entry name" value="FN3_sf"/>
</dbReference>
<dbReference type="InterPro" id="IPR055355">
    <property type="entry name" value="ZP-C"/>
</dbReference>
<dbReference type="InterPro" id="IPR001507">
    <property type="entry name" value="ZP_dom"/>
</dbReference>
<dbReference type="SUPFAM" id="SSF49265">
    <property type="entry name" value="Fibronectin type III"/>
    <property type="match status" value="1"/>
</dbReference>
<dbReference type="InterPro" id="IPR003961">
    <property type="entry name" value="FN3_dom"/>
</dbReference>
<dbReference type="CDD" id="cd00054">
    <property type="entry name" value="EGF_CA"/>
    <property type="match status" value="1"/>
</dbReference>
<dbReference type="SMART" id="SM00181">
    <property type="entry name" value="EGF"/>
    <property type="match status" value="1"/>
</dbReference>
<comment type="caution">
    <text evidence="4">Lacks conserved residue(s) required for the propagation of feature annotation.</text>
</comment>
<dbReference type="CDD" id="cd00063">
    <property type="entry name" value="FN3"/>
    <property type="match status" value="1"/>
</dbReference>
<keyword evidence="10" id="KW-1185">Reference proteome</keyword>
<feature type="domain" description="Fibronectin type-III" evidence="7">
    <location>
        <begin position="247"/>
        <end position="345"/>
    </location>
</feature>
<dbReference type="InterPro" id="IPR000742">
    <property type="entry name" value="EGF"/>
</dbReference>
<dbReference type="AlphaFoldDB" id="A0AAV1NLC5"/>
<evidence type="ECO:0000256" key="4">
    <source>
        <dbReference type="PROSITE-ProRule" id="PRU00076"/>
    </source>
</evidence>
<evidence type="ECO:0000256" key="2">
    <source>
        <dbReference type="ARBA" id="ARBA00022729"/>
    </source>
</evidence>
<dbReference type="SMART" id="SM00241">
    <property type="entry name" value="ZP"/>
    <property type="match status" value="1"/>
</dbReference>
<dbReference type="PROSITE" id="PS51034">
    <property type="entry name" value="ZP_2"/>
    <property type="match status" value="1"/>
</dbReference>
<dbReference type="PROSITE" id="PS00010">
    <property type="entry name" value="ASX_HYDROXYL"/>
    <property type="match status" value="1"/>
</dbReference>
<dbReference type="InterPro" id="IPR001881">
    <property type="entry name" value="EGF-like_Ca-bd_dom"/>
</dbReference>
<keyword evidence="3" id="KW-1015">Disulfide bond</keyword>
<dbReference type="InterPro" id="IPR000152">
    <property type="entry name" value="EGF-type_Asp/Asn_hydroxyl_site"/>
</dbReference>
<name>A0AAV1NLC5_SCOSC</name>
<proteinExistence type="predicted"/>
<organism evidence="9 10">
    <name type="scientific">Scomber scombrus</name>
    <name type="common">Atlantic mackerel</name>
    <name type="synonym">Scomber vernalis</name>
    <dbReference type="NCBI Taxonomy" id="13677"/>
    <lineage>
        <taxon>Eukaryota</taxon>
        <taxon>Metazoa</taxon>
        <taxon>Chordata</taxon>
        <taxon>Craniata</taxon>
        <taxon>Vertebrata</taxon>
        <taxon>Euteleostomi</taxon>
        <taxon>Actinopterygii</taxon>
        <taxon>Neopterygii</taxon>
        <taxon>Teleostei</taxon>
        <taxon>Neoteleostei</taxon>
        <taxon>Acanthomorphata</taxon>
        <taxon>Pelagiaria</taxon>
        <taxon>Scombriformes</taxon>
        <taxon>Scombridae</taxon>
        <taxon>Scomber</taxon>
    </lineage>
</organism>
<evidence type="ECO:0000259" key="6">
    <source>
        <dbReference type="PROSITE" id="PS50026"/>
    </source>
</evidence>
<dbReference type="SMART" id="SM00060">
    <property type="entry name" value="FN3"/>
    <property type="match status" value="2"/>
</dbReference>
<evidence type="ECO:0000259" key="7">
    <source>
        <dbReference type="PROSITE" id="PS50853"/>
    </source>
</evidence>
<dbReference type="Proteomes" id="UP001314229">
    <property type="component" value="Unassembled WGS sequence"/>
</dbReference>
<protein>
    <submittedName>
        <fullName evidence="9">Uncharacterized protein LOC122975499 isoform X2</fullName>
    </submittedName>
</protein>
<dbReference type="InterPro" id="IPR013783">
    <property type="entry name" value="Ig-like_fold"/>
</dbReference>
<dbReference type="PANTHER" id="PTHR14002:SF60">
    <property type="entry name" value="ZP DOMAIN-CONTAINING PROTEIN"/>
    <property type="match status" value="1"/>
</dbReference>